<accession>E4N8X7</accession>
<dbReference type="Proteomes" id="UP000007076">
    <property type="component" value="Chromosome"/>
</dbReference>
<organism evidence="2 3">
    <name type="scientific">Kitasatospora setae (strain ATCC 33774 / DSM 43861 / JCM 3304 / KCC A-0304 / NBRC 14216 / KM-6054)</name>
    <name type="common">Streptomyces setae</name>
    <dbReference type="NCBI Taxonomy" id="452652"/>
    <lineage>
        <taxon>Bacteria</taxon>
        <taxon>Bacillati</taxon>
        <taxon>Actinomycetota</taxon>
        <taxon>Actinomycetes</taxon>
        <taxon>Kitasatosporales</taxon>
        <taxon>Streptomycetaceae</taxon>
        <taxon>Kitasatospora</taxon>
    </lineage>
</organism>
<keyword evidence="3" id="KW-1185">Reference proteome</keyword>
<dbReference type="KEGG" id="ksk:KSE_18330"/>
<reference evidence="2 3" key="1">
    <citation type="journal article" date="2010" name="DNA Res.">
        <title>Genome sequence of Kitasatospora setae NBRC 14216T: an evolutionary snapshot of the family Streptomycetaceae.</title>
        <authorList>
            <person name="Ichikawa N."/>
            <person name="Oguchi A."/>
            <person name="Ikeda H."/>
            <person name="Ishikawa J."/>
            <person name="Kitani S."/>
            <person name="Watanabe Y."/>
            <person name="Nakamura S."/>
            <person name="Katano Y."/>
            <person name="Kishi E."/>
            <person name="Sasagawa M."/>
            <person name="Ankai A."/>
            <person name="Fukui S."/>
            <person name="Hashimoto Y."/>
            <person name="Kamata S."/>
            <person name="Otoguro M."/>
            <person name="Tanikawa S."/>
            <person name="Nihira T."/>
            <person name="Horinouchi S."/>
            <person name="Ohnishi Y."/>
            <person name="Hayakawa M."/>
            <person name="Kuzuyama T."/>
            <person name="Arisawa A."/>
            <person name="Nomoto F."/>
            <person name="Miura H."/>
            <person name="Takahashi Y."/>
            <person name="Fujita N."/>
        </authorList>
    </citation>
    <scope>NUCLEOTIDE SEQUENCE [LARGE SCALE GENOMIC DNA]</scope>
    <source>
        <strain evidence="3">ATCC 33774 / DSM 43861 / JCM 3304 / KCC A-0304 / NBRC 14216 / KM-6054</strain>
    </source>
</reference>
<name>E4N8X7_KITSK</name>
<feature type="region of interest" description="Disordered" evidence="1">
    <location>
        <begin position="30"/>
        <end position="54"/>
    </location>
</feature>
<dbReference type="RefSeq" id="WP_014134976.1">
    <property type="nucleotide sequence ID" value="NC_016109.1"/>
</dbReference>
<evidence type="ECO:0000313" key="2">
    <source>
        <dbReference type="EMBL" id="BAJ27658.1"/>
    </source>
</evidence>
<gene>
    <name evidence="2" type="ordered locus">KSE_18330</name>
</gene>
<dbReference type="AlphaFoldDB" id="E4N8X7"/>
<dbReference type="HOGENOM" id="CLU_1842466_0_0_11"/>
<dbReference type="PATRIC" id="fig|452652.3.peg.1838"/>
<protein>
    <submittedName>
        <fullName evidence="2">Uncharacterized protein</fullName>
    </submittedName>
</protein>
<sequence>MSAVVRALEAASVVQPAPPVGRLVKAAPEPVEAAQGPSGGSPGAPAGRPGVTPAELENWQLRAALAHGIPADHAQRLTGGSPAEVMADAESFARTIREARGPVLRTRPTPVMGGGSNLPVGEFSAARFAAAILKRRYGA</sequence>
<evidence type="ECO:0000313" key="3">
    <source>
        <dbReference type="Proteomes" id="UP000007076"/>
    </source>
</evidence>
<proteinExistence type="predicted"/>
<dbReference type="STRING" id="452652.KSE_18330"/>
<dbReference type="EMBL" id="AP010968">
    <property type="protein sequence ID" value="BAJ27658.1"/>
    <property type="molecule type" value="Genomic_DNA"/>
</dbReference>
<evidence type="ECO:0000256" key="1">
    <source>
        <dbReference type="SAM" id="MobiDB-lite"/>
    </source>
</evidence>